<gene>
    <name evidence="2" type="ORF">S03H2_11497</name>
</gene>
<evidence type="ECO:0000256" key="1">
    <source>
        <dbReference type="SAM" id="Phobius"/>
    </source>
</evidence>
<dbReference type="EMBL" id="BARU01005866">
    <property type="protein sequence ID" value="GAH42446.1"/>
    <property type="molecule type" value="Genomic_DNA"/>
</dbReference>
<accession>X1F9Z9</accession>
<keyword evidence="1" id="KW-0812">Transmembrane</keyword>
<feature type="non-terminal residue" evidence="2">
    <location>
        <position position="1"/>
    </location>
</feature>
<organism evidence="2">
    <name type="scientific">marine sediment metagenome</name>
    <dbReference type="NCBI Taxonomy" id="412755"/>
    <lineage>
        <taxon>unclassified sequences</taxon>
        <taxon>metagenomes</taxon>
        <taxon>ecological metagenomes</taxon>
    </lineage>
</organism>
<comment type="caution">
    <text evidence="2">The sequence shown here is derived from an EMBL/GenBank/DDBJ whole genome shotgun (WGS) entry which is preliminary data.</text>
</comment>
<reference evidence="2" key="1">
    <citation type="journal article" date="2014" name="Front. Microbiol.">
        <title>High frequency of phylogenetically diverse reductive dehalogenase-homologous genes in deep subseafloor sedimentary metagenomes.</title>
        <authorList>
            <person name="Kawai M."/>
            <person name="Futagami T."/>
            <person name="Toyoda A."/>
            <person name="Takaki Y."/>
            <person name="Nishi S."/>
            <person name="Hori S."/>
            <person name="Arai W."/>
            <person name="Tsubouchi T."/>
            <person name="Morono Y."/>
            <person name="Uchiyama I."/>
            <person name="Ito T."/>
            <person name="Fujiyama A."/>
            <person name="Inagaki F."/>
            <person name="Takami H."/>
        </authorList>
    </citation>
    <scope>NUCLEOTIDE SEQUENCE</scope>
    <source>
        <strain evidence="2">Expedition CK06-06</strain>
    </source>
</reference>
<evidence type="ECO:0000313" key="2">
    <source>
        <dbReference type="EMBL" id="GAH42446.1"/>
    </source>
</evidence>
<dbReference type="AlphaFoldDB" id="X1F9Z9"/>
<protein>
    <submittedName>
        <fullName evidence="2">Uncharacterized protein</fullName>
    </submittedName>
</protein>
<keyword evidence="1" id="KW-0472">Membrane</keyword>
<feature type="transmembrane region" description="Helical" evidence="1">
    <location>
        <begin position="14"/>
        <end position="38"/>
    </location>
</feature>
<keyword evidence="1" id="KW-1133">Transmembrane helix</keyword>
<sequence length="43" mass="4717">QLFTYVTFDSMIDLVLFAIIGVGIIPSVLGILLVKLVVKKEPI</sequence>
<name>X1F9Z9_9ZZZZ</name>
<proteinExistence type="predicted"/>